<dbReference type="NCBIfam" id="TIGR02464">
    <property type="entry name" value="ribofla_fusion"/>
    <property type="match status" value="1"/>
</dbReference>
<name>A0A8H2X9R9_9AGAM</name>
<dbReference type="SUPFAM" id="SSF143990">
    <property type="entry name" value="YbiA-like"/>
    <property type="match status" value="1"/>
</dbReference>
<dbReference type="Proteomes" id="UP000663846">
    <property type="component" value="Unassembled WGS sequence"/>
</dbReference>
<dbReference type="Pfam" id="PF08719">
    <property type="entry name" value="NADAR"/>
    <property type="match status" value="1"/>
</dbReference>
<feature type="compositionally biased region" description="Basic and acidic residues" evidence="1">
    <location>
        <begin position="198"/>
        <end position="221"/>
    </location>
</feature>
<organism evidence="3 4">
    <name type="scientific">Rhizoctonia solani</name>
    <dbReference type="NCBI Taxonomy" id="456999"/>
    <lineage>
        <taxon>Eukaryota</taxon>
        <taxon>Fungi</taxon>
        <taxon>Dikarya</taxon>
        <taxon>Basidiomycota</taxon>
        <taxon>Agaricomycotina</taxon>
        <taxon>Agaricomycetes</taxon>
        <taxon>Cantharellales</taxon>
        <taxon>Ceratobasidiaceae</taxon>
        <taxon>Rhizoctonia</taxon>
    </lineage>
</organism>
<dbReference type="InterPro" id="IPR037238">
    <property type="entry name" value="YbiA-like_sf"/>
</dbReference>
<evidence type="ECO:0000259" key="2">
    <source>
        <dbReference type="Pfam" id="PF08719"/>
    </source>
</evidence>
<proteinExistence type="predicted"/>
<gene>
    <name evidence="3" type="ORF">RDB_LOCUS78474</name>
</gene>
<dbReference type="AlphaFoldDB" id="A0A8H2X9R9"/>
<accession>A0A8H2X9R9</accession>
<dbReference type="InterPro" id="IPR012816">
    <property type="entry name" value="NADAR"/>
</dbReference>
<feature type="region of interest" description="Disordered" evidence="1">
    <location>
        <begin position="1"/>
        <end position="38"/>
    </location>
</feature>
<dbReference type="CDD" id="cd15457">
    <property type="entry name" value="NADAR"/>
    <property type="match status" value="1"/>
</dbReference>
<feature type="domain" description="NADAR" evidence="2">
    <location>
        <begin position="48"/>
        <end position="200"/>
    </location>
</feature>
<evidence type="ECO:0000256" key="1">
    <source>
        <dbReference type="SAM" id="MobiDB-lite"/>
    </source>
</evidence>
<comment type="caution">
    <text evidence="3">The sequence shown here is derived from an EMBL/GenBank/DDBJ whole genome shotgun (WGS) entry which is preliminary data.</text>
</comment>
<feature type="region of interest" description="Disordered" evidence="1">
    <location>
        <begin position="198"/>
        <end position="234"/>
    </location>
</feature>
<sequence length="250" mass="28290">MPPSSMRKNVPKSSRSKQKRKQPILTSKSGTKNEPDASQNIVTDDAIYFFRPKEEHGYLSQWYASLFTNGVHSYENAEQYMMHQKGMLFAPDSPITSSILETTNPRDIKALGRMIPNFNEAIWKRERLSIVTEGSRLKFKQSEILKAQLLATGDNELVEASPFDRIWGVGFGAKNAPRKRDKWGENLLGKALMTVRQELKEETTGDKIDSEPESRSRRGSLENKPISNNRVSLEVRPLQGRGVLTLPTPT</sequence>
<evidence type="ECO:0000313" key="3">
    <source>
        <dbReference type="EMBL" id="CAE6416832.1"/>
    </source>
</evidence>
<evidence type="ECO:0000313" key="4">
    <source>
        <dbReference type="Proteomes" id="UP000663846"/>
    </source>
</evidence>
<reference evidence="3" key="1">
    <citation type="submission" date="2021-01" db="EMBL/GenBank/DDBJ databases">
        <authorList>
            <person name="Kaushik A."/>
        </authorList>
    </citation>
    <scope>NUCLEOTIDE SEQUENCE</scope>
    <source>
        <strain evidence="3">AG1-1C</strain>
    </source>
</reference>
<dbReference type="Gene3D" id="1.10.357.40">
    <property type="entry name" value="YbiA-like"/>
    <property type="match status" value="1"/>
</dbReference>
<feature type="compositionally biased region" description="Polar residues" evidence="1">
    <location>
        <begin position="24"/>
        <end position="38"/>
    </location>
</feature>
<dbReference type="EMBL" id="CAJMWS010000318">
    <property type="protein sequence ID" value="CAE6416832.1"/>
    <property type="molecule type" value="Genomic_DNA"/>
</dbReference>
<protein>
    <recommendedName>
        <fullName evidence="2">NADAR domain-containing protein</fullName>
    </recommendedName>
</protein>